<dbReference type="Proteomes" id="UP000295097">
    <property type="component" value="Unassembled WGS sequence"/>
</dbReference>
<dbReference type="CDD" id="cd08566">
    <property type="entry name" value="GDPD_AtGDE_like"/>
    <property type="match status" value="1"/>
</dbReference>
<feature type="domain" description="GP-PDE" evidence="1">
    <location>
        <begin position="259"/>
        <end position="493"/>
    </location>
</feature>
<feature type="domain" description="GP-PDE" evidence="1">
    <location>
        <begin position="26"/>
        <end position="252"/>
    </location>
</feature>
<dbReference type="Pfam" id="PF03009">
    <property type="entry name" value="GDPD"/>
    <property type="match status" value="2"/>
</dbReference>
<dbReference type="PROSITE" id="PS51704">
    <property type="entry name" value="GP_PDE"/>
    <property type="match status" value="2"/>
</dbReference>
<sequence length="493" mass="54194">MIRASGFDMKTTSLETWPARRFRGRPSVIAHRGASAYARENTLAAFNAAADLGADMWELDLRLTRDGIPVISHDDHTGTVFGTNLTISKTDGAELFKAVPEIPTLKSVVALAARRKQALYIEVKAPGAGRVGLACLEKWGFNDAVFGSFNHAEVHDMVSAGSQFSISVLVRQGEDPFEARKRTGAGIVHLCWEKASPRPQELVTPELLSRAEAENIGIVLWHEERPEVLDALVRLPVLGICSNQPELIGGYSSLAESGISVVCHRGMNHLAPENTTAAASLAFNLGCEWLELDVRQTADGEIVVMHDPTLERTTDGSGKLSETPLAALSGLDAGGWFSSFYQGEKVQTLREAIAFSCERGKKMYIENKDVPGKKLVSLVEDLDFLPDCIFWSANMQLMDEMRAASPNARLKSNIAQHGSLEAMKARLNPAVCEIRPECWEHEAPLCRQAGITPMLHYFGEDPDMFETIAQWRPEMVNLNRADMLLNVLKERAA</sequence>
<dbReference type="PROSITE" id="PS50007">
    <property type="entry name" value="PIPLC_X_DOMAIN"/>
    <property type="match status" value="1"/>
</dbReference>
<keyword evidence="3" id="KW-1185">Reference proteome</keyword>
<comment type="caution">
    <text evidence="2">The sequence shown here is derived from an EMBL/GenBank/DDBJ whole genome shotgun (WGS) entry which is preliminary data.</text>
</comment>
<dbReference type="GO" id="GO:0008081">
    <property type="term" value="F:phosphoric diester hydrolase activity"/>
    <property type="evidence" value="ECO:0007669"/>
    <property type="project" value="InterPro"/>
</dbReference>
<dbReference type="CDD" id="cd08556">
    <property type="entry name" value="GDPD"/>
    <property type="match status" value="1"/>
</dbReference>
<dbReference type="SUPFAM" id="SSF51695">
    <property type="entry name" value="PLC-like phosphodiesterases"/>
    <property type="match status" value="2"/>
</dbReference>
<dbReference type="GO" id="GO:0006629">
    <property type="term" value="P:lipid metabolic process"/>
    <property type="evidence" value="ECO:0007669"/>
    <property type="project" value="InterPro"/>
</dbReference>
<dbReference type="InterPro" id="IPR030395">
    <property type="entry name" value="GP_PDE_dom"/>
</dbReference>
<gene>
    <name evidence="2" type="ORF">EDC90_102844</name>
</gene>
<dbReference type="OrthoDB" id="1854250at2"/>
<evidence type="ECO:0000313" key="2">
    <source>
        <dbReference type="EMBL" id="TCT35219.1"/>
    </source>
</evidence>
<protein>
    <submittedName>
        <fullName evidence="2">Glycerophosphoryl diester phosphodiesterase</fullName>
    </submittedName>
</protein>
<name>A0A4R3NM59_9HYPH</name>
<dbReference type="EMBL" id="SMAR01000028">
    <property type="protein sequence ID" value="TCT35219.1"/>
    <property type="molecule type" value="Genomic_DNA"/>
</dbReference>
<dbReference type="PANTHER" id="PTHR46211:SF1">
    <property type="entry name" value="GLYCEROPHOSPHODIESTER PHOSPHODIESTERASE, CYTOPLASMIC"/>
    <property type="match status" value="1"/>
</dbReference>
<dbReference type="PANTHER" id="PTHR46211">
    <property type="entry name" value="GLYCEROPHOSPHORYL DIESTER PHOSPHODIESTERASE"/>
    <property type="match status" value="1"/>
</dbReference>
<dbReference type="InterPro" id="IPR017946">
    <property type="entry name" value="PLC-like_Pdiesterase_TIM-brl"/>
</dbReference>
<dbReference type="Gene3D" id="3.20.20.190">
    <property type="entry name" value="Phosphatidylinositol (PI) phosphodiesterase"/>
    <property type="match status" value="2"/>
</dbReference>
<evidence type="ECO:0000259" key="1">
    <source>
        <dbReference type="PROSITE" id="PS51704"/>
    </source>
</evidence>
<evidence type="ECO:0000313" key="3">
    <source>
        <dbReference type="Proteomes" id="UP000295097"/>
    </source>
</evidence>
<proteinExistence type="predicted"/>
<dbReference type="AlphaFoldDB" id="A0A4R3NM59"/>
<organism evidence="2 3">
    <name type="scientific">Martelella mediterranea</name>
    <dbReference type="NCBI Taxonomy" id="293089"/>
    <lineage>
        <taxon>Bacteria</taxon>
        <taxon>Pseudomonadati</taxon>
        <taxon>Pseudomonadota</taxon>
        <taxon>Alphaproteobacteria</taxon>
        <taxon>Hyphomicrobiales</taxon>
        <taxon>Aurantimonadaceae</taxon>
        <taxon>Martelella</taxon>
    </lineage>
</organism>
<reference evidence="2 3" key="1">
    <citation type="submission" date="2019-03" db="EMBL/GenBank/DDBJ databases">
        <title>Freshwater and sediment microbial communities from various areas in North America, analyzing microbe dynamics in response to fracking.</title>
        <authorList>
            <person name="Lamendella R."/>
        </authorList>
    </citation>
    <scope>NUCLEOTIDE SEQUENCE [LARGE SCALE GENOMIC DNA]</scope>
    <source>
        <strain evidence="2 3">175.2</strain>
    </source>
</reference>
<accession>A0A4R3NM59</accession>